<evidence type="ECO:0000313" key="2">
    <source>
        <dbReference type="Proteomes" id="UP000196086"/>
    </source>
</evidence>
<evidence type="ECO:0000313" key="1">
    <source>
        <dbReference type="EMBL" id="OUI97515.1"/>
    </source>
</evidence>
<proteinExistence type="predicted"/>
<name>A0A1Z5YQY5_9PROT</name>
<organism evidence="1 2">
    <name type="scientific">Acetobacter cibinongensis</name>
    <dbReference type="NCBI Taxonomy" id="146475"/>
    <lineage>
        <taxon>Bacteria</taxon>
        <taxon>Pseudomonadati</taxon>
        <taxon>Pseudomonadota</taxon>
        <taxon>Alphaproteobacteria</taxon>
        <taxon>Acetobacterales</taxon>
        <taxon>Acetobacteraceae</taxon>
        <taxon>Acetobacter</taxon>
    </lineage>
</organism>
<dbReference type="AlphaFoldDB" id="A0A1Z5YQY5"/>
<comment type="caution">
    <text evidence="1">The sequence shown here is derived from an EMBL/GenBank/DDBJ whole genome shotgun (WGS) entry which is preliminary data.</text>
</comment>
<gene>
    <name evidence="1" type="ORF">HK14_02940</name>
</gene>
<feature type="non-terminal residue" evidence="1">
    <location>
        <position position="1"/>
    </location>
</feature>
<protein>
    <submittedName>
        <fullName evidence="1">Resolvase</fullName>
    </submittedName>
</protein>
<sequence length="99" mass="10778">PNMAELYRQKVATLHESLQKAGSDTKTVEAIRSLITRIRLIPENGVLGIFLEGDLAAMLIFATNKKNAMHHPDAGVLSKFLMQDSLVAGAGFEPAAFRL</sequence>
<dbReference type="Proteomes" id="UP000196086">
    <property type="component" value="Unassembled WGS sequence"/>
</dbReference>
<dbReference type="EMBL" id="JOMQ01000151">
    <property type="protein sequence ID" value="OUI97515.1"/>
    <property type="molecule type" value="Genomic_DNA"/>
</dbReference>
<accession>A0A1Z5YQY5</accession>
<reference evidence="1 2" key="1">
    <citation type="submission" date="2014-06" db="EMBL/GenBank/DDBJ databases">
        <authorList>
            <person name="Ju J."/>
            <person name="Zhang J."/>
        </authorList>
    </citation>
    <scope>NUCLEOTIDE SEQUENCE [LARGE SCALE GENOMIC DNA]</scope>
    <source>
        <strain evidence="1 2">DsW_47</strain>
    </source>
</reference>